<dbReference type="InterPro" id="IPR000668">
    <property type="entry name" value="Peptidase_C1A_C"/>
</dbReference>
<dbReference type="CDD" id="cd02248">
    <property type="entry name" value="Peptidase_C1A"/>
    <property type="match status" value="1"/>
</dbReference>
<feature type="domain" description="Peptidase C1A papain C-terminal" evidence="7">
    <location>
        <begin position="138"/>
        <end position="329"/>
    </location>
</feature>
<dbReference type="Gene3D" id="3.90.70.10">
    <property type="entry name" value="Cysteine proteinases"/>
    <property type="match status" value="1"/>
</dbReference>
<evidence type="ECO:0000256" key="5">
    <source>
        <dbReference type="ARBA" id="ARBA00023145"/>
    </source>
</evidence>
<dbReference type="STRING" id="121845.A0A1S3DEN6"/>
<organism evidence="9 10">
    <name type="scientific">Diaphorina citri</name>
    <name type="common">Asian citrus psyllid</name>
    <dbReference type="NCBI Taxonomy" id="121845"/>
    <lineage>
        <taxon>Eukaryota</taxon>
        <taxon>Metazoa</taxon>
        <taxon>Ecdysozoa</taxon>
        <taxon>Arthropoda</taxon>
        <taxon>Hexapoda</taxon>
        <taxon>Insecta</taxon>
        <taxon>Pterygota</taxon>
        <taxon>Neoptera</taxon>
        <taxon>Paraneoptera</taxon>
        <taxon>Hemiptera</taxon>
        <taxon>Sternorrhyncha</taxon>
        <taxon>Psylloidea</taxon>
        <taxon>Psyllidae</taxon>
        <taxon>Diaphorininae</taxon>
        <taxon>Diaphorina</taxon>
    </lineage>
</organism>
<dbReference type="InterPro" id="IPR000169">
    <property type="entry name" value="Pept_cys_AS"/>
</dbReference>
<accession>A0A1S3DEN6</accession>
<dbReference type="Proteomes" id="UP000079169">
    <property type="component" value="Unplaced"/>
</dbReference>
<evidence type="ECO:0000256" key="1">
    <source>
        <dbReference type="ARBA" id="ARBA00008455"/>
    </source>
</evidence>
<protein>
    <submittedName>
        <fullName evidence="10">Cathepsin O-like</fullName>
    </submittedName>
</protein>
<dbReference type="AlphaFoldDB" id="A0A1S3DEN6"/>
<dbReference type="GeneID" id="103516906"/>
<evidence type="ECO:0000256" key="6">
    <source>
        <dbReference type="ARBA" id="ARBA00023157"/>
    </source>
</evidence>
<name>A0A1S3DEN6_DIACI</name>
<sequence>MFDVKNVLFIVALIALCFLAIPVKVSKPNLEQKLELFSSFQQRYKKSYSKSEHDIRFKNFEKSLDIIEELNKNRQSPESARYGITEFSDLSEEEFKTRHLRHSVNKHVLMSHHKHHDHHHNHVKKRSITTGITIPTGIPVKKDWREAGIIGKVRNQQTCGACWAFSTVETAESMHALKNGTLSLLSVQEVIDCAGNGNMGCSGGDFCALLDWMDVNKVVLEPESEYPLLLKDAACKRKATSPNGVKIKSYTCDTLIPSESSILTDIATHGPVIAAVNALTWQYYLGGVIQYNCDGSLANINHAVQIVGYDSTSSFLEFSGLEIGLYQEA</sequence>
<evidence type="ECO:0000256" key="2">
    <source>
        <dbReference type="ARBA" id="ARBA00022670"/>
    </source>
</evidence>
<dbReference type="Pfam" id="PF00112">
    <property type="entry name" value="Peptidase_C1"/>
    <property type="match status" value="1"/>
</dbReference>
<dbReference type="PROSITE" id="PS00139">
    <property type="entry name" value="THIOL_PROTEASE_CYS"/>
    <property type="match status" value="1"/>
</dbReference>
<dbReference type="InterPro" id="IPR013201">
    <property type="entry name" value="Prot_inhib_I29"/>
</dbReference>
<reference evidence="10" key="1">
    <citation type="submission" date="2025-08" db="UniProtKB">
        <authorList>
            <consortium name="RefSeq"/>
        </authorList>
    </citation>
    <scope>IDENTIFICATION</scope>
</reference>
<dbReference type="SMART" id="SM00848">
    <property type="entry name" value="Inhibitor_I29"/>
    <property type="match status" value="1"/>
</dbReference>
<keyword evidence="5" id="KW-0865">Zymogen</keyword>
<keyword evidence="6" id="KW-1015">Disulfide bond</keyword>
<dbReference type="Pfam" id="PF08246">
    <property type="entry name" value="Inhibitor_I29"/>
    <property type="match status" value="1"/>
</dbReference>
<dbReference type="KEGG" id="dci:103516906"/>
<evidence type="ECO:0000256" key="4">
    <source>
        <dbReference type="ARBA" id="ARBA00022807"/>
    </source>
</evidence>
<evidence type="ECO:0000259" key="7">
    <source>
        <dbReference type="SMART" id="SM00645"/>
    </source>
</evidence>
<dbReference type="InterPro" id="IPR038765">
    <property type="entry name" value="Papain-like_cys_pep_sf"/>
</dbReference>
<keyword evidence="9" id="KW-1185">Reference proteome</keyword>
<dbReference type="GO" id="GO:0006508">
    <property type="term" value="P:proteolysis"/>
    <property type="evidence" value="ECO:0007669"/>
    <property type="project" value="UniProtKB-KW"/>
</dbReference>
<keyword evidence="3" id="KW-0378">Hydrolase</keyword>
<comment type="similarity">
    <text evidence="1">Belongs to the peptidase C1 family.</text>
</comment>
<dbReference type="GO" id="GO:0008234">
    <property type="term" value="F:cysteine-type peptidase activity"/>
    <property type="evidence" value="ECO:0007669"/>
    <property type="project" value="UniProtKB-KW"/>
</dbReference>
<dbReference type="PANTHER" id="PTHR12411">
    <property type="entry name" value="CYSTEINE PROTEASE FAMILY C1-RELATED"/>
    <property type="match status" value="1"/>
</dbReference>
<evidence type="ECO:0000313" key="10">
    <source>
        <dbReference type="RefSeq" id="XP_008480117.1"/>
    </source>
</evidence>
<keyword evidence="2" id="KW-0645">Protease</keyword>
<dbReference type="PaxDb" id="121845-A0A1S3DEN6"/>
<dbReference type="SMART" id="SM00645">
    <property type="entry name" value="Pept_C1"/>
    <property type="match status" value="1"/>
</dbReference>
<dbReference type="OMA" id="SNHGCNG"/>
<feature type="domain" description="Cathepsin propeptide inhibitor" evidence="8">
    <location>
        <begin position="37"/>
        <end position="95"/>
    </location>
</feature>
<dbReference type="RefSeq" id="XP_008480117.1">
    <property type="nucleotide sequence ID" value="XM_008481895.3"/>
</dbReference>
<evidence type="ECO:0000256" key="3">
    <source>
        <dbReference type="ARBA" id="ARBA00022801"/>
    </source>
</evidence>
<evidence type="ECO:0000259" key="8">
    <source>
        <dbReference type="SMART" id="SM00848"/>
    </source>
</evidence>
<proteinExistence type="inferred from homology"/>
<dbReference type="InterPro" id="IPR025660">
    <property type="entry name" value="Pept_his_AS"/>
</dbReference>
<gene>
    <name evidence="10" type="primary">LOC103516906</name>
</gene>
<dbReference type="InterPro" id="IPR039417">
    <property type="entry name" value="Peptidase_C1A_papain-like"/>
</dbReference>
<keyword evidence="4" id="KW-0788">Thiol protease</keyword>
<evidence type="ECO:0000313" key="9">
    <source>
        <dbReference type="Proteomes" id="UP000079169"/>
    </source>
</evidence>
<dbReference type="InterPro" id="IPR013128">
    <property type="entry name" value="Peptidase_C1A"/>
</dbReference>
<dbReference type="SUPFAM" id="SSF54001">
    <property type="entry name" value="Cysteine proteinases"/>
    <property type="match status" value="1"/>
</dbReference>
<dbReference type="PROSITE" id="PS00639">
    <property type="entry name" value="THIOL_PROTEASE_HIS"/>
    <property type="match status" value="1"/>
</dbReference>